<dbReference type="AlphaFoldDB" id="A0A917U9W1"/>
<proteinExistence type="predicted"/>
<dbReference type="Pfam" id="PF13424">
    <property type="entry name" value="TPR_12"/>
    <property type="match status" value="3"/>
</dbReference>
<dbReference type="InterPro" id="IPR002182">
    <property type="entry name" value="NB-ARC"/>
</dbReference>
<dbReference type="PRINTS" id="PR00364">
    <property type="entry name" value="DISEASERSIST"/>
</dbReference>
<dbReference type="Gene3D" id="1.25.40.10">
    <property type="entry name" value="Tetratricopeptide repeat domain"/>
    <property type="match status" value="2"/>
</dbReference>
<feature type="region of interest" description="Disordered" evidence="1">
    <location>
        <begin position="1"/>
        <end position="25"/>
    </location>
</feature>
<comment type="caution">
    <text evidence="3">The sequence shown here is derived from an EMBL/GenBank/DDBJ whole genome shotgun (WGS) entry which is preliminary data.</text>
</comment>
<feature type="region of interest" description="Disordered" evidence="1">
    <location>
        <begin position="39"/>
        <end position="59"/>
    </location>
</feature>
<name>A0A917U9W1_9ACTN</name>
<gene>
    <name evidence="3" type="ORF">GCM10011608_58460</name>
</gene>
<dbReference type="GO" id="GO:0043531">
    <property type="term" value="F:ADP binding"/>
    <property type="evidence" value="ECO:0007669"/>
    <property type="project" value="InterPro"/>
</dbReference>
<dbReference type="SUPFAM" id="SSF52540">
    <property type="entry name" value="P-loop containing nucleoside triphosphate hydrolases"/>
    <property type="match status" value="1"/>
</dbReference>
<dbReference type="SMART" id="SM00028">
    <property type="entry name" value="TPR"/>
    <property type="match status" value="6"/>
</dbReference>
<dbReference type="InterPro" id="IPR027417">
    <property type="entry name" value="P-loop_NTPase"/>
</dbReference>
<evidence type="ECO:0000256" key="1">
    <source>
        <dbReference type="SAM" id="MobiDB-lite"/>
    </source>
</evidence>
<feature type="compositionally biased region" description="Basic and acidic residues" evidence="1">
    <location>
        <begin position="1"/>
        <end position="18"/>
    </location>
</feature>
<reference evidence="3" key="1">
    <citation type="journal article" date="2014" name="Int. J. Syst. Evol. Microbiol.">
        <title>Complete genome sequence of Corynebacterium casei LMG S-19264T (=DSM 44701T), isolated from a smear-ripened cheese.</title>
        <authorList>
            <consortium name="US DOE Joint Genome Institute (JGI-PGF)"/>
            <person name="Walter F."/>
            <person name="Albersmeier A."/>
            <person name="Kalinowski J."/>
            <person name="Ruckert C."/>
        </authorList>
    </citation>
    <scope>NUCLEOTIDE SEQUENCE</scope>
    <source>
        <strain evidence="3">CGMCC 4.7312</strain>
    </source>
</reference>
<dbReference type="Gene3D" id="3.40.50.300">
    <property type="entry name" value="P-loop containing nucleotide triphosphate hydrolases"/>
    <property type="match status" value="1"/>
</dbReference>
<dbReference type="RefSeq" id="WP_189050149.1">
    <property type="nucleotide sequence ID" value="NZ_BMNB01000047.1"/>
</dbReference>
<dbReference type="PANTHER" id="PTHR47691:SF3">
    <property type="entry name" value="HTH-TYPE TRANSCRIPTIONAL REGULATOR RV0890C-RELATED"/>
    <property type="match status" value="1"/>
</dbReference>
<accession>A0A917U9W1</accession>
<evidence type="ECO:0000259" key="2">
    <source>
        <dbReference type="Pfam" id="PF00931"/>
    </source>
</evidence>
<evidence type="ECO:0000313" key="4">
    <source>
        <dbReference type="Proteomes" id="UP000608890"/>
    </source>
</evidence>
<dbReference type="Proteomes" id="UP000608890">
    <property type="component" value="Unassembled WGS sequence"/>
</dbReference>
<dbReference type="SUPFAM" id="SSF48452">
    <property type="entry name" value="TPR-like"/>
    <property type="match status" value="2"/>
</dbReference>
<keyword evidence="4" id="KW-1185">Reference proteome</keyword>
<dbReference type="PANTHER" id="PTHR47691">
    <property type="entry name" value="REGULATOR-RELATED"/>
    <property type="match status" value="1"/>
</dbReference>
<feature type="domain" description="NB-ARC" evidence="2">
    <location>
        <begin position="73"/>
        <end position="231"/>
    </location>
</feature>
<dbReference type="Pfam" id="PF00931">
    <property type="entry name" value="NB-ARC"/>
    <property type="match status" value="1"/>
</dbReference>
<protein>
    <recommendedName>
        <fullName evidence="2">NB-ARC domain-containing protein</fullName>
    </recommendedName>
</protein>
<organism evidence="3 4">
    <name type="scientific">Micromonospora sonchi</name>
    <dbReference type="NCBI Taxonomy" id="1763543"/>
    <lineage>
        <taxon>Bacteria</taxon>
        <taxon>Bacillati</taxon>
        <taxon>Actinomycetota</taxon>
        <taxon>Actinomycetes</taxon>
        <taxon>Micromonosporales</taxon>
        <taxon>Micromonosporaceae</taxon>
        <taxon>Micromonospora</taxon>
    </lineage>
</organism>
<dbReference type="EMBL" id="BMNB01000047">
    <property type="protein sequence ID" value="GGM65555.1"/>
    <property type="molecule type" value="Genomic_DNA"/>
</dbReference>
<dbReference type="InterPro" id="IPR019734">
    <property type="entry name" value="TPR_rpt"/>
</dbReference>
<sequence>MTDQGADRQPPERPEHVNRSALSGPADLVQARDVYGGVHFHSADSSPTHPPPRQLPGDVRGFVNRVDELRSLDRLLTDEAVRATLVVICGTAGVGKTALALRWAHAVRQHFPDGQLYANLRGYDPGQPSRPEQVLDRFLRALGLPPSAIPADPEDREALYRSRLADRRILVVLDNAATARQVRPLLPGTNGCLVIVTSRTMLSGLVSRDGGRRLALRMLSEDDAVTLLHEVTTGYRADDEAGELAELARLCARLPLALRIAAERAASRPFMPLAELIQDLRDESALWDALTTDDGEEADAVRSVFAWSYRALNASAARLFRLLGLHPGPEFSAPAVAALAGLPVSGIRQPLDALVGAHLLEQSAPGRYQLHDLLRAYAMDQVRHLESDENRRTALVRVLTWYLHTADAALGRSLSFYRTVPLDRPTDVTPLAFETASTADAWFTAEQDNLVAATRAAADAGLPAIAWRLAVLLRSVFMHRNAFDAWFATARAGLAAARPLQDRRAEAEALESLGKAHFQTRQLTEAEEHHRAALAIRREIGDEHGTAVSINALGLLALRHRRLADALTRFGKSLDIFTRRGDLRWQALLLSNLAETRYELGDLTDAVTLLEQALTVQREIDDRGQEGNSLFFLSMALRESGHTDEARAAIEAALAIAEHGSPVWLAHWLVEHARVLRVLGRPTEALEAVHRAATIQRQLGDRSREAMALDGAGEAYRDLGQPEQAIAFHLRAAAVHRDLGDDWQLALTLDHLATALIDAGRREEAHRWWGEAIERLAGFPDRRAVRLRHHIESDLRDVAN</sequence>
<dbReference type="Pfam" id="PF13374">
    <property type="entry name" value="TPR_10"/>
    <property type="match status" value="1"/>
</dbReference>
<reference evidence="3" key="2">
    <citation type="submission" date="2020-09" db="EMBL/GenBank/DDBJ databases">
        <authorList>
            <person name="Sun Q."/>
            <person name="Zhou Y."/>
        </authorList>
    </citation>
    <scope>NUCLEOTIDE SEQUENCE</scope>
    <source>
        <strain evidence="3">CGMCC 4.7312</strain>
    </source>
</reference>
<dbReference type="InterPro" id="IPR011990">
    <property type="entry name" value="TPR-like_helical_dom_sf"/>
</dbReference>
<evidence type="ECO:0000313" key="3">
    <source>
        <dbReference type="EMBL" id="GGM65555.1"/>
    </source>
</evidence>